<dbReference type="FunFam" id="3.30.1490.20:FF:000025">
    <property type="entry name" value="Alpha-aminoadipate--LysW ligase LysX protein"/>
    <property type="match status" value="1"/>
</dbReference>
<dbReference type="Gene3D" id="3.40.50.20">
    <property type="match status" value="1"/>
</dbReference>
<comment type="similarity">
    <text evidence="2">Belongs to the RimK family. LysX subfamily.</text>
</comment>
<evidence type="ECO:0000256" key="7">
    <source>
        <dbReference type="ARBA" id="ARBA00022840"/>
    </source>
</evidence>
<evidence type="ECO:0000256" key="6">
    <source>
        <dbReference type="ARBA" id="ARBA00022741"/>
    </source>
</evidence>
<evidence type="ECO:0000256" key="1">
    <source>
        <dbReference type="ARBA" id="ARBA00001946"/>
    </source>
</evidence>
<keyword evidence="8" id="KW-0460">Magnesium</keyword>
<dbReference type="PANTHER" id="PTHR21621">
    <property type="entry name" value="RIBOSOMAL PROTEIN S6 MODIFICATION PROTEIN"/>
    <property type="match status" value="1"/>
</dbReference>
<dbReference type="InterPro" id="IPR013815">
    <property type="entry name" value="ATP_grasp_subdomain_1"/>
</dbReference>
<dbReference type="InterPro" id="IPR011761">
    <property type="entry name" value="ATP-grasp"/>
</dbReference>
<dbReference type="Gene3D" id="3.30.470.20">
    <property type="entry name" value="ATP-grasp fold, B domain"/>
    <property type="match status" value="1"/>
</dbReference>
<comment type="cofactor">
    <cofactor evidence="1">
        <name>Mg(2+)</name>
        <dbReference type="ChEBI" id="CHEBI:18420"/>
    </cofactor>
</comment>
<keyword evidence="5" id="KW-0479">Metal-binding</keyword>
<organism evidence="12 13">
    <name type="scientific">Candidatus Marsarchaeota G1 archaeon OSP_D</name>
    <dbReference type="NCBI Taxonomy" id="1978155"/>
    <lineage>
        <taxon>Archaea</taxon>
        <taxon>Candidatus Marsarchaeota</taxon>
        <taxon>Candidatus Marsarchaeota group 1</taxon>
    </lineage>
</organism>
<dbReference type="SUPFAM" id="SSF56059">
    <property type="entry name" value="Glutathione synthetase ATP-binding domain-like"/>
    <property type="match status" value="1"/>
</dbReference>
<evidence type="ECO:0000256" key="2">
    <source>
        <dbReference type="ARBA" id="ARBA00006239"/>
    </source>
</evidence>
<dbReference type="SUPFAM" id="SSF52440">
    <property type="entry name" value="PreATP-grasp domain"/>
    <property type="match status" value="1"/>
</dbReference>
<dbReference type="GO" id="GO:0005524">
    <property type="term" value="F:ATP binding"/>
    <property type="evidence" value="ECO:0007669"/>
    <property type="project" value="UniProtKB-UniRule"/>
</dbReference>
<evidence type="ECO:0000259" key="11">
    <source>
        <dbReference type="PROSITE" id="PS50975"/>
    </source>
</evidence>
<dbReference type="Pfam" id="PF22626">
    <property type="entry name" value="LysX_preATP_grasp"/>
    <property type="match status" value="1"/>
</dbReference>
<dbReference type="InterPro" id="IPR013651">
    <property type="entry name" value="ATP-grasp_RimK-type"/>
</dbReference>
<dbReference type="InterPro" id="IPR054562">
    <property type="entry name" value="LysX/ArgX_preATP_grasp"/>
</dbReference>
<dbReference type="NCBIfam" id="TIGR02144">
    <property type="entry name" value="LysX_arch"/>
    <property type="match status" value="1"/>
</dbReference>
<evidence type="ECO:0000256" key="9">
    <source>
        <dbReference type="ARBA" id="ARBA00029440"/>
    </source>
</evidence>
<dbReference type="PROSITE" id="PS50975">
    <property type="entry name" value="ATP_GRASP"/>
    <property type="match status" value="1"/>
</dbReference>
<comment type="pathway">
    <text evidence="9">Amino-acid biosynthesis.</text>
</comment>
<evidence type="ECO:0000313" key="13">
    <source>
        <dbReference type="Proteomes" id="UP000240880"/>
    </source>
</evidence>
<dbReference type="GO" id="GO:0009085">
    <property type="term" value="P:lysine biosynthetic process"/>
    <property type="evidence" value="ECO:0007669"/>
    <property type="project" value="InterPro"/>
</dbReference>
<evidence type="ECO:0000313" key="12">
    <source>
        <dbReference type="EMBL" id="PSN82572.1"/>
    </source>
</evidence>
<dbReference type="PANTHER" id="PTHR21621:SF2">
    <property type="entry name" value="COENZYME GAMMA-F420-2:ALPHA-L-GLUTAMATE LIGASE"/>
    <property type="match status" value="1"/>
</dbReference>
<dbReference type="NCBIfam" id="TIGR00768">
    <property type="entry name" value="rimK_fam"/>
    <property type="match status" value="1"/>
</dbReference>
<feature type="domain" description="ATP-grasp" evidence="11">
    <location>
        <begin position="93"/>
        <end position="277"/>
    </location>
</feature>
<evidence type="ECO:0000256" key="5">
    <source>
        <dbReference type="ARBA" id="ARBA00022723"/>
    </source>
</evidence>
<keyword evidence="4" id="KW-0028">Amino-acid biosynthesis</keyword>
<dbReference type="InterPro" id="IPR011870">
    <property type="entry name" value="LysX_arch"/>
</dbReference>
<evidence type="ECO:0000256" key="8">
    <source>
        <dbReference type="ARBA" id="ARBA00022842"/>
    </source>
</evidence>
<evidence type="ECO:0000256" key="3">
    <source>
        <dbReference type="ARBA" id="ARBA00022598"/>
    </source>
</evidence>
<dbReference type="AlphaFoldDB" id="A0A2R6A7Y0"/>
<accession>A0A2R6A7Y0</accession>
<proteinExistence type="inferred from homology"/>
<dbReference type="Pfam" id="PF08443">
    <property type="entry name" value="RimK"/>
    <property type="match status" value="1"/>
</dbReference>
<sequence>MPPSFSILFDLIRWEEKAILDAARSKGVSVSLVDLKECVFDTLSSSVKERLVLQRCAGHYRNLHSTALLESLGHRVVNSFHATYISSNKLFCTLALIKKGVPTPKTKLAFSVDSALEAIKQLGYPVVLKPVVGSWGRLSALLSDEFSAKALIEHREYMYPVYQVYYIQEYVKRPPRDIRSFVVGGKTVAAIYRYSAPSEWRTNTARGGKAEACSISDELNELSIKAAEAVGGEIVGVDLMETNDGLVVHEVNATTEFKNTVPATGVDIPSLIVDYMVELEKR</sequence>
<keyword evidence="3" id="KW-0436">Ligase</keyword>
<reference evidence="12 13" key="1">
    <citation type="submission" date="2017-04" db="EMBL/GenBank/DDBJ databases">
        <title>Novel microbial lineages endemic to geothermal iron-oxide mats fill important gaps in the evolutionary history of Archaea.</title>
        <authorList>
            <person name="Jay Z.J."/>
            <person name="Beam J.P."/>
            <person name="Dlakic M."/>
            <person name="Rusch D.B."/>
            <person name="Kozubal M.A."/>
            <person name="Inskeep W.P."/>
        </authorList>
    </citation>
    <scope>NUCLEOTIDE SEQUENCE [LARGE SCALE GENOMIC DNA]</scope>
    <source>
        <strain evidence="12">OSP_D</strain>
    </source>
</reference>
<dbReference type="Gene3D" id="3.30.1490.20">
    <property type="entry name" value="ATP-grasp fold, A domain"/>
    <property type="match status" value="1"/>
</dbReference>
<dbReference type="InterPro" id="IPR016185">
    <property type="entry name" value="PreATP-grasp_dom_sf"/>
</dbReference>
<keyword evidence="6 10" id="KW-0547">Nucleotide-binding</keyword>
<dbReference type="GO" id="GO:0005737">
    <property type="term" value="C:cytoplasm"/>
    <property type="evidence" value="ECO:0007669"/>
    <property type="project" value="TreeGrafter"/>
</dbReference>
<evidence type="ECO:0000256" key="10">
    <source>
        <dbReference type="PROSITE-ProRule" id="PRU00409"/>
    </source>
</evidence>
<dbReference type="EMBL" id="NEXC01000065">
    <property type="protein sequence ID" value="PSN82572.1"/>
    <property type="molecule type" value="Genomic_DNA"/>
</dbReference>
<keyword evidence="7 10" id="KW-0067">ATP-binding</keyword>
<dbReference type="Proteomes" id="UP000240880">
    <property type="component" value="Unassembled WGS sequence"/>
</dbReference>
<dbReference type="GO" id="GO:0046872">
    <property type="term" value="F:metal ion binding"/>
    <property type="evidence" value="ECO:0007669"/>
    <property type="project" value="UniProtKB-KW"/>
</dbReference>
<protein>
    <submittedName>
        <fullName evidence="12">Lysine biosynthesis protein LysX</fullName>
    </submittedName>
</protein>
<evidence type="ECO:0000256" key="4">
    <source>
        <dbReference type="ARBA" id="ARBA00022605"/>
    </source>
</evidence>
<dbReference type="InterPro" id="IPR004666">
    <property type="entry name" value="Rp_bS6_RimK/Lys_biosynth_LsyX"/>
</dbReference>
<gene>
    <name evidence="12" type="ORF">B9Q01_07625</name>
</gene>
<comment type="caution">
    <text evidence="12">The sequence shown here is derived from an EMBL/GenBank/DDBJ whole genome shotgun (WGS) entry which is preliminary data.</text>
</comment>
<dbReference type="FunFam" id="3.30.470.20:FF:000058">
    <property type="entry name" value="Alpha-aminoadipate--LysW ligase LysX protein"/>
    <property type="match status" value="1"/>
</dbReference>
<dbReference type="GO" id="GO:0043774">
    <property type="term" value="F:coenzyme F420-2 alpha-glutamyl ligase activity"/>
    <property type="evidence" value="ECO:0007669"/>
    <property type="project" value="TreeGrafter"/>
</dbReference>
<name>A0A2R6A7Y0_9ARCH</name>